<sequence>MRKPVKPLRHRTFTRVRAVLAGALVLGLGASVTLASWSDPEYAAGTFTASTFRLQSSTNNTGWRDSPSVADASLVVGATGLSPGASEYAWLNIRTSPESTVGGTVALTSSTSVGGLSPVGDLTLALEYRAVLTAAETTCDAAAFAGTPRYVAGSSSAYLPVTAVEPTPVPTPVADGGKAPLRYCFDVRIKPFTDTSYQGKGATVTWFFTGTSA</sequence>
<evidence type="ECO:0000313" key="1">
    <source>
        <dbReference type="EMBL" id="RAM35868.1"/>
    </source>
</evidence>
<protein>
    <recommendedName>
        <fullName evidence="3">SipW-cognate class signal peptide</fullName>
    </recommendedName>
</protein>
<dbReference type="Proteomes" id="UP000249166">
    <property type="component" value="Unassembled WGS sequence"/>
</dbReference>
<accession>A0A328HBG6</accession>
<evidence type="ECO:0008006" key="3">
    <source>
        <dbReference type="Google" id="ProtNLM"/>
    </source>
</evidence>
<name>A0A328HBG6_ARTGO</name>
<dbReference type="NCBIfam" id="TIGR04088">
    <property type="entry name" value="cognate_SipW"/>
    <property type="match status" value="1"/>
</dbReference>
<dbReference type="InterPro" id="IPR023833">
    <property type="entry name" value="Signal_pept_SipW-depend-type"/>
</dbReference>
<dbReference type="AlphaFoldDB" id="A0A328HBG6"/>
<dbReference type="RefSeq" id="WP_111905049.1">
    <property type="nucleotide sequence ID" value="NZ_QLNP01000098.1"/>
</dbReference>
<dbReference type="OrthoDB" id="4978280at2"/>
<evidence type="ECO:0000313" key="2">
    <source>
        <dbReference type="Proteomes" id="UP000249166"/>
    </source>
</evidence>
<reference evidence="1 2" key="1">
    <citation type="submission" date="2018-04" db="EMBL/GenBank/DDBJ databases">
        <title>Bacteria isolated from cave deposits of Manipur.</title>
        <authorList>
            <person name="Sahoo D."/>
            <person name="Sarangthem I."/>
            <person name="Nandeibam J."/>
        </authorList>
    </citation>
    <scope>NUCLEOTIDE SEQUENCE [LARGE SCALE GENOMIC DNA]</scope>
    <source>
        <strain evidence="2">mrc11</strain>
    </source>
</reference>
<dbReference type="EMBL" id="QLNP01000098">
    <property type="protein sequence ID" value="RAM35868.1"/>
    <property type="molecule type" value="Genomic_DNA"/>
</dbReference>
<proteinExistence type="predicted"/>
<organism evidence="1 2">
    <name type="scientific">Arthrobacter globiformis</name>
    <dbReference type="NCBI Taxonomy" id="1665"/>
    <lineage>
        <taxon>Bacteria</taxon>
        <taxon>Bacillati</taxon>
        <taxon>Actinomycetota</taxon>
        <taxon>Actinomycetes</taxon>
        <taxon>Micrococcales</taxon>
        <taxon>Micrococcaceae</taxon>
        <taxon>Arthrobacter</taxon>
    </lineage>
</organism>
<gene>
    <name evidence="1" type="ORF">DBZ45_17010</name>
</gene>
<comment type="caution">
    <text evidence="1">The sequence shown here is derived from an EMBL/GenBank/DDBJ whole genome shotgun (WGS) entry which is preliminary data.</text>
</comment>